<organism evidence="26 27">
    <name type="scientific">Paenibacillus hemerocallicola</name>
    <dbReference type="NCBI Taxonomy" id="1172614"/>
    <lineage>
        <taxon>Bacteria</taxon>
        <taxon>Bacillati</taxon>
        <taxon>Bacillota</taxon>
        <taxon>Bacilli</taxon>
        <taxon>Bacillales</taxon>
        <taxon>Paenibacillaceae</taxon>
        <taxon>Paenibacillus</taxon>
    </lineage>
</organism>
<dbReference type="SUPFAM" id="SSF55874">
    <property type="entry name" value="ATPase domain of HSP90 chaperone/DNA topoisomerase II/histidine kinase"/>
    <property type="match status" value="2"/>
</dbReference>
<dbReference type="SUPFAM" id="SSF49785">
    <property type="entry name" value="Galactose-binding domain-like"/>
    <property type="match status" value="1"/>
</dbReference>
<keyword evidence="10" id="KW-0808">Transferase</keyword>
<evidence type="ECO:0000256" key="7">
    <source>
        <dbReference type="ARBA" id="ARBA00022485"/>
    </source>
</evidence>
<evidence type="ECO:0000256" key="15">
    <source>
        <dbReference type="ARBA" id="ARBA00023004"/>
    </source>
</evidence>
<dbReference type="EC" id="2.7.13.3" evidence="5"/>
<feature type="domain" description="Histidine kinase" evidence="24">
    <location>
        <begin position="435"/>
        <end position="651"/>
    </location>
</feature>
<keyword evidence="27" id="KW-1185">Reference proteome</keyword>
<gene>
    <name evidence="26" type="ORF">FE784_14870</name>
</gene>
<dbReference type="PANTHER" id="PTHR43047:SF72">
    <property type="entry name" value="OSMOSENSING HISTIDINE PROTEIN KINASE SLN1"/>
    <property type="match status" value="1"/>
</dbReference>
<evidence type="ECO:0000259" key="25">
    <source>
        <dbReference type="PROSITE" id="PS50110"/>
    </source>
</evidence>
<feature type="transmembrane region" description="Helical" evidence="22">
    <location>
        <begin position="359"/>
        <end position="377"/>
    </location>
</feature>
<evidence type="ECO:0000256" key="6">
    <source>
        <dbReference type="ARBA" id="ARBA00017322"/>
    </source>
</evidence>
<comment type="catalytic activity">
    <reaction evidence="1">
        <text>ATP + protein L-histidine = ADP + protein N-phospho-L-histidine.</text>
        <dbReference type="EC" id="2.7.13.3"/>
    </reaction>
</comment>
<dbReference type="PROSITE" id="PS50109">
    <property type="entry name" value="HIS_KIN"/>
    <property type="match status" value="1"/>
</dbReference>
<dbReference type="SMART" id="SM00388">
    <property type="entry name" value="HisKA"/>
    <property type="match status" value="1"/>
</dbReference>
<keyword evidence="8" id="KW-0963">Cytoplasm</keyword>
<evidence type="ECO:0000256" key="13">
    <source>
        <dbReference type="ARBA" id="ARBA00022777"/>
    </source>
</evidence>
<evidence type="ECO:0000256" key="23">
    <source>
        <dbReference type="SAM" id="SignalP"/>
    </source>
</evidence>
<evidence type="ECO:0000256" key="12">
    <source>
        <dbReference type="ARBA" id="ARBA00022741"/>
    </source>
</evidence>
<dbReference type="GO" id="GO:0009927">
    <property type="term" value="F:histidine phosphotransfer kinase activity"/>
    <property type="evidence" value="ECO:0007669"/>
    <property type="project" value="TreeGrafter"/>
</dbReference>
<dbReference type="InterPro" id="IPR003661">
    <property type="entry name" value="HisK_dim/P_dom"/>
</dbReference>
<dbReference type="InterPro" id="IPR005467">
    <property type="entry name" value="His_kinase_dom"/>
</dbReference>
<keyword evidence="11" id="KW-0479">Metal-binding</keyword>
<dbReference type="GO" id="GO:0051539">
    <property type="term" value="F:4 iron, 4 sulfur cluster binding"/>
    <property type="evidence" value="ECO:0007669"/>
    <property type="project" value="UniProtKB-KW"/>
</dbReference>
<dbReference type="Gene3D" id="3.30.565.10">
    <property type="entry name" value="Histidine kinase-like ATPase, C-terminal domain"/>
    <property type="match status" value="2"/>
</dbReference>
<keyword evidence="23" id="KW-0732">Signal</keyword>
<evidence type="ECO:0000256" key="10">
    <source>
        <dbReference type="ARBA" id="ARBA00022679"/>
    </source>
</evidence>
<dbReference type="Pfam" id="PF02518">
    <property type="entry name" value="HATPase_c"/>
    <property type="match status" value="1"/>
</dbReference>
<dbReference type="GO" id="GO:0046983">
    <property type="term" value="F:protein dimerization activity"/>
    <property type="evidence" value="ECO:0007669"/>
    <property type="project" value="InterPro"/>
</dbReference>
<feature type="transmembrane region" description="Helical" evidence="22">
    <location>
        <begin position="328"/>
        <end position="347"/>
    </location>
</feature>
<dbReference type="Proteomes" id="UP000307943">
    <property type="component" value="Unassembled WGS sequence"/>
</dbReference>
<keyword evidence="13" id="KW-0418">Kinase</keyword>
<comment type="subcellular location">
    <subcellularLocation>
        <location evidence="3">Cytoplasm</location>
    </subcellularLocation>
</comment>
<dbReference type="InterPro" id="IPR036097">
    <property type="entry name" value="HisK_dim/P_sf"/>
</dbReference>
<feature type="modified residue" description="4-aspartylphosphate" evidence="21">
    <location>
        <position position="753"/>
    </location>
</feature>
<dbReference type="InterPro" id="IPR011712">
    <property type="entry name" value="Sig_transdc_His_kin_sub3_dim/P"/>
</dbReference>
<evidence type="ECO:0000256" key="21">
    <source>
        <dbReference type="PROSITE-ProRule" id="PRU00169"/>
    </source>
</evidence>
<evidence type="ECO:0000256" key="19">
    <source>
        <dbReference type="ARBA" id="ARBA00030800"/>
    </source>
</evidence>
<dbReference type="Gene3D" id="1.10.287.130">
    <property type="match status" value="1"/>
</dbReference>
<feature type="chain" id="PRO_5022925220" description="Circadian input-output histidine kinase CikA" evidence="23">
    <location>
        <begin position="25"/>
        <end position="1054"/>
    </location>
</feature>
<dbReference type="GO" id="GO:0000155">
    <property type="term" value="F:phosphorelay sensor kinase activity"/>
    <property type="evidence" value="ECO:0007669"/>
    <property type="project" value="InterPro"/>
</dbReference>
<dbReference type="InterPro" id="IPR008979">
    <property type="entry name" value="Galactose-bd-like_sf"/>
</dbReference>
<dbReference type="Pfam" id="PF00512">
    <property type="entry name" value="HisKA"/>
    <property type="match status" value="1"/>
</dbReference>
<evidence type="ECO:0000313" key="27">
    <source>
        <dbReference type="Proteomes" id="UP000307943"/>
    </source>
</evidence>
<feature type="transmembrane region" description="Helical" evidence="22">
    <location>
        <begin position="212"/>
        <end position="230"/>
    </location>
</feature>
<keyword evidence="17" id="KW-0411">Iron-sulfur</keyword>
<proteinExistence type="inferred from homology"/>
<dbReference type="CDD" id="cd00082">
    <property type="entry name" value="HisKA"/>
    <property type="match status" value="1"/>
</dbReference>
<dbReference type="PRINTS" id="PR00344">
    <property type="entry name" value="BCTRLSENSOR"/>
</dbReference>
<evidence type="ECO:0000259" key="24">
    <source>
        <dbReference type="PROSITE" id="PS50109"/>
    </source>
</evidence>
<dbReference type="InterPro" id="IPR011623">
    <property type="entry name" value="7TMR_DISM_rcpt_extracell_dom1"/>
</dbReference>
<feature type="transmembrane region" description="Helical" evidence="22">
    <location>
        <begin position="389"/>
        <end position="408"/>
    </location>
</feature>
<feature type="transmembrane region" description="Helical" evidence="22">
    <location>
        <begin position="237"/>
        <end position="254"/>
    </location>
</feature>
<dbReference type="GO" id="GO:0005886">
    <property type="term" value="C:plasma membrane"/>
    <property type="evidence" value="ECO:0007669"/>
    <property type="project" value="TreeGrafter"/>
</dbReference>
<dbReference type="FunFam" id="3.30.565.10:FF:000010">
    <property type="entry name" value="Sensor histidine kinase RcsC"/>
    <property type="match status" value="1"/>
</dbReference>
<feature type="signal peptide" evidence="23">
    <location>
        <begin position="1"/>
        <end position="24"/>
    </location>
</feature>
<comment type="cofactor">
    <cofactor evidence="2">
        <name>[4Fe-4S] cluster</name>
        <dbReference type="ChEBI" id="CHEBI:49883"/>
    </cofactor>
</comment>
<keyword evidence="16" id="KW-0902">Two-component regulatory system</keyword>
<evidence type="ECO:0000256" key="4">
    <source>
        <dbReference type="ARBA" id="ARBA00006402"/>
    </source>
</evidence>
<evidence type="ECO:0000256" key="9">
    <source>
        <dbReference type="ARBA" id="ARBA00022553"/>
    </source>
</evidence>
<dbReference type="GO" id="GO:0046872">
    <property type="term" value="F:metal ion binding"/>
    <property type="evidence" value="ECO:0007669"/>
    <property type="project" value="UniProtKB-KW"/>
</dbReference>
<sequence length="1054" mass="117592">MKHFWMSGLIVFIVLFATAAEAQAANGGSVPPSVREGVLNLSEWDLASDGPVPLEGEWELYWNRLLAPNDFLNSRPPITGFIGVPSFWSEYAAEGGHLPRYGYATYRLVITGNRSEAQMGIKLIYAYSAANIWVNGKPVRSFGQPGHTRQEEVPRFASSSVIDIGPVGDRIEMVIQLSNFNNPQGGLVSGFVIGTTERLHAMKQREVMEDCLVFGALLMMSGYHVILYALRRKDKSPLYFSLFCLCIAVRTLLSNSRFAIDLYPGISWAWWAKLSYLTVYVGLFALASFIYHLFPSHVAKSIARFMQWFCTALALLVAMSGIRVYDITLLPFEIAALLFMLYSIYAVIRAARARQDGAYLFLAGFIVILLAALNDMLSRLTVIPTPALLQYGVLFVIFLQSVILSIRFSRSFAQVERLSERLLSLDKLKDEFLAKTSHELRTPLVGIIGITESLLDGTLGEPSPQAKRMLQLIRTSGSRLSHLINDILDFAKLKNKDLHIRPVVVDVARMTELVLALLQPIASKKGLALENRVPVDLFVHADENRMQQILHNLIGNAIKFTDEGFISVTAQPGDTYVAVQIADTGIGIPESGLNRIFESFEQLDSVMERHGGTGIGLAITKQLVELQQGSISVNSTVGKGSVFTFTLPSAVPPKELHPEPDEIPAASEVAAEKEIEIEMEGETAAAVPAPAAKPVRDGQAEAPTVMIVDDDPINIQVLVNFVGGTYRIMETCNGLEAIRWIREGVKPDIVLLDIMMPHISGFEICRQIRTEYNSGEMPVLFLSAKNQIADLTEAFELGANDYIPKPADKRELLARIGMHLRLAQWNRSLEKELTIRTDKLEAVMRETARALSEISVLEERSRIARDIHDKVGHTLTASIVQMEVAMMMTEKDVRTAAEKLQSACELTRQGLREMRQSVHMLYEQSDDLDLFSSLIKLVQDTEKYAEVVIERHIEPIAPALPPEQEKWIYRALQEGITNGIRHGRCKWFKFALRQTGRHIEFVLENDGLPYKPGKLGLGLTAMKRQAERWHGTFHIGTDGVTGCRLEIILPIERR</sequence>
<accession>A0A5C4TA69</accession>
<dbReference type="Gene3D" id="1.20.5.1930">
    <property type="match status" value="1"/>
</dbReference>
<dbReference type="Pfam" id="PF07730">
    <property type="entry name" value="HisKA_3"/>
    <property type="match status" value="1"/>
</dbReference>
<dbReference type="PANTHER" id="PTHR43047">
    <property type="entry name" value="TWO-COMPONENT HISTIDINE PROTEIN KINASE"/>
    <property type="match status" value="1"/>
</dbReference>
<evidence type="ECO:0000256" key="14">
    <source>
        <dbReference type="ARBA" id="ARBA00022840"/>
    </source>
</evidence>
<keyword evidence="7" id="KW-0004">4Fe-4S</keyword>
<dbReference type="PROSITE" id="PS50110">
    <property type="entry name" value="RESPONSE_REGULATORY"/>
    <property type="match status" value="1"/>
</dbReference>
<evidence type="ECO:0000256" key="16">
    <source>
        <dbReference type="ARBA" id="ARBA00023012"/>
    </source>
</evidence>
<dbReference type="InterPro" id="IPR011006">
    <property type="entry name" value="CheY-like_superfamily"/>
</dbReference>
<evidence type="ECO:0000256" key="2">
    <source>
        <dbReference type="ARBA" id="ARBA00001966"/>
    </source>
</evidence>
<keyword evidence="9 21" id="KW-0597">Phosphoprotein</keyword>
<dbReference type="InterPro" id="IPR036890">
    <property type="entry name" value="HATPase_C_sf"/>
</dbReference>
<keyword evidence="14" id="KW-0067">ATP-binding</keyword>
<keyword evidence="12" id="KW-0547">Nucleotide-binding</keyword>
<evidence type="ECO:0000313" key="26">
    <source>
        <dbReference type="EMBL" id="TNJ65500.1"/>
    </source>
</evidence>
<dbReference type="Pfam" id="PF07695">
    <property type="entry name" value="7TMR-DISM_7TM"/>
    <property type="match status" value="1"/>
</dbReference>
<dbReference type="SUPFAM" id="SSF47384">
    <property type="entry name" value="Homodimeric domain of signal transducing histidine kinase"/>
    <property type="match status" value="1"/>
</dbReference>
<dbReference type="AlphaFoldDB" id="A0A5C4TA69"/>
<dbReference type="InterPro" id="IPR003594">
    <property type="entry name" value="HATPase_dom"/>
</dbReference>
<dbReference type="RefSeq" id="WP_139602997.1">
    <property type="nucleotide sequence ID" value="NZ_VDCQ01000018.1"/>
</dbReference>
<feature type="transmembrane region" description="Helical" evidence="22">
    <location>
        <begin position="305"/>
        <end position="322"/>
    </location>
</feature>
<dbReference type="GO" id="GO:0005737">
    <property type="term" value="C:cytoplasm"/>
    <property type="evidence" value="ECO:0007669"/>
    <property type="project" value="UniProtKB-SubCell"/>
</dbReference>
<feature type="domain" description="Response regulatory" evidence="25">
    <location>
        <begin position="704"/>
        <end position="820"/>
    </location>
</feature>
<keyword evidence="22" id="KW-0472">Membrane</keyword>
<feature type="transmembrane region" description="Helical" evidence="22">
    <location>
        <begin position="274"/>
        <end position="293"/>
    </location>
</feature>
<protein>
    <recommendedName>
        <fullName evidence="20">Circadian input-output histidine kinase CikA</fullName>
        <ecNumber evidence="5">2.7.13.3</ecNumber>
    </recommendedName>
    <alternativeName>
        <fullName evidence="19">Nitrogen regulation protein B</fullName>
    </alternativeName>
    <alternativeName>
        <fullName evidence="6">Oxygen sensor histidine kinase NreB</fullName>
    </alternativeName>
</protein>
<dbReference type="InterPro" id="IPR001789">
    <property type="entry name" value="Sig_transdc_resp-reg_receiver"/>
</dbReference>
<evidence type="ECO:0000256" key="3">
    <source>
        <dbReference type="ARBA" id="ARBA00004496"/>
    </source>
</evidence>
<dbReference type="SMART" id="SM00387">
    <property type="entry name" value="HATPase_c"/>
    <property type="match status" value="2"/>
</dbReference>
<comment type="similarity">
    <text evidence="4">In the N-terminal section; belongs to the phytochrome family.</text>
</comment>
<dbReference type="CDD" id="cd16922">
    <property type="entry name" value="HATPase_EvgS-ArcB-TorS-like"/>
    <property type="match status" value="1"/>
</dbReference>
<reference evidence="26 27" key="1">
    <citation type="submission" date="2019-05" db="EMBL/GenBank/DDBJ databases">
        <title>We sequenced the genome of Paenibacillus hemerocallicola KCTC 33185 for further insight into its adaptation and study the phylogeny of Paenibacillus.</title>
        <authorList>
            <person name="Narsing Rao M.P."/>
        </authorList>
    </citation>
    <scope>NUCLEOTIDE SEQUENCE [LARGE SCALE GENOMIC DNA]</scope>
    <source>
        <strain evidence="26 27">KCTC 33185</strain>
    </source>
</reference>
<dbReference type="GO" id="GO:0005524">
    <property type="term" value="F:ATP binding"/>
    <property type="evidence" value="ECO:0007669"/>
    <property type="project" value="UniProtKB-KW"/>
</dbReference>
<comment type="function">
    <text evidence="18">Member of the two-component regulatory system NreB/NreC involved in the control of dissimilatory nitrate/nitrite reduction in response to oxygen. NreB functions as a direct oxygen sensor histidine kinase which is autophosphorylated, in the absence of oxygen, probably at the conserved histidine residue, and transfers its phosphate group probably to a conserved aspartate residue of NreC. NreB/NreC activates the expression of the nitrate (narGHJI) and nitrite (nir) reductase operons, as well as the putative nitrate transporter gene narT.</text>
</comment>
<evidence type="ECO:0000256" key="11">
    <source>
        <dbReference type="ARBA" id="ARBA00022723"/>
    </source>
</evidence>
<dbReference type="Gene3D" id="3.40.50.2300">
    <property type="match status" value="1"/>
</dbReference>
<keyword evidence="22" id="KW-0812">Transmembrane</keyword>
<dbReference type="EMBL" id="VDCQ01000018">
    <property type="protein sequence ID" value="TNJ65500.1"/>
    <property type="molecule type" value="Genomic_DNA"/>
</dbReference>
<keyword evidence="22" id="KW-1133">Transmembrane helix</keyword>
<dbReference type="Pfam" id="PF00072">
    <property type="entry name" value="Response_reg"/>
    <property type="match status" value="1"/>
</dbReference>
<evidence type="ECO:0000256" key="8">
    <source>
        <dbReference type="ARBA" id="ARBA00022490"/>
    </source>
</evidence>
<comment type="caution">
    <text evidence="26">The sequence shown here is derived from an EMBL/GenBank/DDBJ whole genome shotgun (WGS) entry which is preliminary data.</text>
</comment>
<dbReference type="SUPFAM" id="SSF52172">
    <property type="entry name" value="CheY-like"/>
    <property type="match status" value="1"/>
</dbReference>
<dbReference type="InterPro" id="IPR004358">
    <property type="entry name" value="Sig_transdc_His_kin-like_C"/>
</dbReference>
<dbReference type="OrthoDB" id="9809348at2"/>
<evidence type="ECO:0000256" key="22">
    <source>
        <dbReference type="SAM" id="Phobius"/>
    </source>
</evidence>
<dbReference type="SMART" id="SM00448">
    <property type="entry name" value="REC"/>
    <property type="match status" value="1"/>
</dbReference>
<name>A0A5C4TA69_9BACL</name>
<keyword evidence="15" id="KW-0408">Iron</keyword>
<evidence type="ECO:0000256" key="1">
    <source>
        <dbReference type="ARBA" id="ARBA00000085"/>
    </source>
</evidence>
<evidence type="ECO:0000256" key="20">
    <source>
        <dbReference type="ARBA" id="ARBA00074306"/>
    </source>
</evidence>
<evidence type="ECO:0000256" key="5">
    <source>
        <dbReference type="ARBA" id="ARBA00012438"/>
    </source>
</evidence>
<evidence type="ECO:0000256" key="18">
    <source>
        <dbReference type="ARBA" id="ARBA00024827"/>
    </source>
</evidence>
<evidence type="ECO:0000256" key="17">
    <source>
        <dbReference type="ARBA" id="ARBA00023014"/>
    </source>
</evidence>